<dbReference type="SUPFAM" id="SSF55961">
    <property type="entry name" value="Bet v1-like"/>
    <property type="match status" value="1"/>
</dbReference>
<dbReference type="Proteomes" id="UP000288246">
    <property type="component" value="Unassembled WGS sequence"/>
</dbReference>
<gene>
    <name evidence="2" type="ORF">CTKZ_36630</name>
</gene>
<evidence type="ECO:0000313" key="2">
    <source>
        <dbReference type="EMBL" id="GCD22101.1"/>
    </source>
</evidence>
<keyword evidence="3" id="KW-1185">Reference proteome</keyword>
<dbReference type="InterPro" id="IPR047137">
    <property type="entry name" value="ORF3"/>
</dbReference>
<dbReference type="PANTHER" id="PTHR33824:SF7">
    <property type="entry name" value="POLYKETIDE CYCLASE_DEHYDRASE AND LIPID TRANSPORT SUPERFAMILY PROTEIN"/>
    <property type="match status" value="1"/>
</dbReference>
<feature type="domain" description="Coenzyme Q-binding protein COQ10 START" evidence="1">
    <location>
        <begin position="10"/>
        <end position="118"/>
    </location>
</feature>
<reference evidence="2 3" key="1">
    <citation type="submission" date="2018-11" db="EMBL/GenBank/DDBJ databases">
        <title>Draft genome sequence of Cellulomonas takizawaensis strain TKZ-21.</title>
        <authorList>
            <person name="Yamamura H."/>
            <person name="Hayashi T."/>
            <person name="Hamada M."/>
            <person name="Serisawa Y."/>
            <person name="Matsuyama K."/>
            <person name="Nakagawa Y."/>
            <person name="Otoguro M."/>
            <person name="Yanagida F."/>
            <person name="Hayakawa M."/>
        </authorList>
    </citation>
    <scope>NUCLEOTIDE SEQUENCE [LARGE SCALE GENOMIC DNA]</scope>
    <source>
        <strain evidence="2 3">TKZ-21</strain>
    </source>
</reference>
<sequence>MPTIDQTIEVAVPISTAYDQWTQFEEFPHFMGGVEEVRQVTDTLTHWRTSIGGVEREFDAQIIDQHPDQRVAWRSVDGPAHEGVVTFEAVDAGTTRVHVETRWEPDSLVEKAGAAVGADDLQVKADLKRFKEFVENRGTETGAWRGDV</sequence>
<evidence type="ECO:0000313" key="3">
    <source>
        <dbReference type="Proteomes" id="UP000288246"/>
    </source>
</evidence>
<dbReference type="EMBL" id="BHYL01000453">
    <property type="protein sequence ID" value="GCD22101.1"/>
    <property type="molecule type" value="Genomic_DNA"/>
</dbReference>
<dbReference type="AlphaFoldDB" id="A0A401V5E6"/>
<proteinExistence type="predicted"/>
<dbReference type="OrthoDB" id="3695445at2"/>
<dbReference type="CDD" id="cd07817">
    <property type="entry name" value="SRPBCC_8"/>
    <property type="match status" value="1"/>
</dbReference>
<dbReference type="InterPro" id="IPR005031">
    <property type="entry name" value="COQ10_START"/>
</dbReference>
<dbReference type="Gene3D" id="3.30.530.20">
    <property type="match status" value="1"/>
</dbReference>
<evidence type="ECO:0000259" key="1">
    <source>
        <dbReference type="Pfam" id="PF03364"/>
    </source>
</evidence>
<protein>
    <submittedName>
        <fullName evidence="2">Cyclase</fullName>
    </submittedName>
</protein>
<name>A0A401V5E6_9CELL</name>
<organism evidence="2 3">
    <name type="scientific">Cellulomonas algicola</name>
    <dbReference type="NCBI Taxonomy" id="2071633"/>
    <lineage>
        <taxon>Bacteria</taxon>
        <taxon>Bacillati</taxon>
        <taxon>Actinomycetota</taxon>
        <taxon>Actinomycetes</taxon>
        <taxon>Micrococcales</taxon>
        <taxon>Cellulomonadaceae</taxon>
        <taxon>Cellulomonas</taxon>
    </lineage>
</organism>
<dbReference type="InterPro" id="IPR023393">
    <property type="entry name" value="START-like_dom_sf"/>
</dbReference>
<dbReference type="PANTHER" id="PTHR33824">
    <property type="entry name" value="POLYKETIDE CYCLASE/DEHYDRASE AND LIPID TRANSPORT SUPERFAMILY PROTEIN"/>
    <property type="match status" value="1"/>
</dbReference>
<accession>A0A401V5E6</accession>
<dbReference type="RefSeq" id="WP_124344668.1">
    <property type="nucleotide sequence ID" value="NZ_BHYL01000453.1"/>
</dbReference>
<comment type="caution">
    <text evidence="2">The sequence shown here is derived from an EMBL/GenBank/DDBJ whole genome shotgun (WGS) entry which is preliminary data.</text>
</comment>
<dbReference type="Pfam" id="PF03364">
    <property type="entry name" value="Polyketide_cyc"/>
    <property type="match status" value="1"/>
</dbReference>